<dbReference type="GO" id="GO:0005886">
    <property type="term" value="C:plasma membrane"/>
    <property type="evidence" value="ECO:0007669"/>
    <property type="project" value="UniProtKB-SubCell"/>
</dbReference>
<keyword evidence="3" id="KW-1003">Cell membrane</keyword>
<dbReference type="EMBL" id="LIBB01000214">
    <property type="protein sequence ID" value="KRO71245.1"/>
    <property type="molecule type" value="Genomic_DNA"/>
</dbReference>
<comment type="caution">
    <text evidence="7">The sequence shown here is derived from an EMBL/GenBank/DDBJ whole genome shotgun (WGS) entry which is preliminary data.</text>
</comment>
<name>A0A0R2SER0_9GAMM</name>
<evidence type="ECO:0000256" key="4">
    <source>
        <dbReference type="ARBA" id="ARBA00022692"/>
    </source>
</evidence>
<dbReference type="InterPro" id="IPR042194">
    <property type="entry name" value="FHIPEP_1"/>
</dbReference>
<dbReference type="PANTHER" id="PTHR30161:SF1">
    <property type="entry name" value="FLAGELLAR BIOSYNTHESIS PROTEIN FLHA-RELATED"/>
    <property type="match status" value="1"/>
</dbReference>
<evidence type="ECO:0000256" key="2">
    <source>
        <dbReference type="ARBA" id="ARBA00008835"/>
    </source>
</evidence>
<dbReference type="GO" id="GO:0044780">
    <property type="term" value="P:bacterial-type flagellum assembly"/>
    <property type="evidence" value="ECO:0007669"/>
    <property type="project" value="TreeGrafter"/>
</dbReference>
<dbReference type="Pfam" id="PF00771">
    <property type="entry name" value="FHIPEP"/>
    <property type="match status" value="1"/>
</dbReference>
<keyword evidence="6" id="KW-0472">Membrane</keyword>
<evidence type="ECO:0000256" key="6">
    <source>
        <dbReference type="ARBA" id="ARBA00023136"/>
    </source>
</evidence>
<evidence type="ECO:0000256" key="1">
    <source>
        <dbReference type="ARBA" id="ARBA00004651"/>
    </source>
</evidence>
<protein>
    <recommendedName>
        <fullName evidence="9">Flagellar biosynthesis protein FlhA</fullName>
    </recommendedName>
</protein>
<dbReference type="InterPro" id="IPR042196">
    <property type="entry name" value="FHIPEP_4"/>
</dbReference>
<keyword evidence="4" id="KW-0812">Transmembrane</keyword>
<dbReference type="InterPro" id="IPR042193">
    <property type="entry name" value="FHIPEP_3"/>
</dbReference>
<proteinExistence type="inferred from homology"/>
<evidence type="ECO:0000256" key="5">
    <source>
        <dbReference type="ARBA" id="ARBA00022989"/>
    </source>
</evidence>
<evidence type="ECO:0000313" key="7">
    <source>
        <dbReference type="EMBL" id="KRO71245.1"/>
    </source>
</evidence>
<comment type="similarity">
    <text evidence="2">Belongs to the FHIPEP (flagella/HR/invasion proteins export pore) family.</text>
</comment>
<sequence length="241" mass="26763">MERGQSDFAKTAGYTVVDPATAIATHMNSILKNNADELLGHDETQQLLDLISEKSPKIIEDLVPNKLSVSTITQVLKNLLQEGITLRDNRSIIDNLLAESVKTKDANQLTALIRPHLGRIIVQDIISVNEELPIITLEQPLEQLLNNSIQNDSSTNDVFLEPKLIESIVASVSIEKQNAEERGNPAVMVVSPKIRPWLSRILRQRLGNLSVLAYTEIPEDQEIRVIGRVGIQDEQQNQVAA</sequence>
<dbReference type="AlphaFoldDB" id="A0A0R2SER0"/>
<dbReference type="PANTHER" id="PTHR30161">
    <property type="entry name" value="FLAGELLAR EXPORT PROTEIN, MEMBRANE FLHA SUBUNIT-RELATED"/>
    <property type="match status" value="1"/>
</dbReference>
<evidence type="ECO:0000256" key="3">
    <source>
        <dbReference type="ARBA" id="ARBA00022475"/>
    </source>
</evidence>
<dbReference type="Proteomes" id="UP000051934">
    <property type="component" value="Unassembled WGS sequence"/>
</dbReference>
<gene>
    <name evidence="7" type="ORF">ABR69_00405</name>
</gene>
<reference evidence="7 8" key="1">
    <citation type="submission" date="2015-10" db="EMBL/GenBank/DDBJ databases">
        <title>Metagenome-Assembled Genomes uncover a global brackish microbiome.</title>
        <authorList>
            <person name="Hugerth L.W."/>
            <person name="Larsson J."/>
            <person name="Alneberg J."/>
            <person name="Lindh M.V."/>
            <person name="Legrand C."/>
            <person name="Pinhassi J."/>
            <person name="Andersson A.F."/>
        </authorList>
    </citation>
    <scope>NUCLEOTIDE SEQUENCE [LARGE SCALE GENOMIC DNA]</scope>
    <source>
        <strain evidence="7">BACL4 MAG-120507-bin80</strain>
    </source>
</reference>
<evidence type="ECO:0008006" key="9">
    <source>
        <dbReference type="Google" id="ProtNLM"/>
    </source>
</evidence>
<comment type="subcellular location">
    <subcellularLocation>
        <location evidence="1">Cell membrane</location>
        <topology evidence="1">Multi-pass membrane protein</topology>
    </subcellularLocation>
</comment>
<dbReference type="Gene3D" id="3.40.30.60">
    <property type="entry name" value="FHIPEP family, domain 1"/>
    <property type="match status" value="1"/>
</dbReference>
<dbReference type="InterPro" id="IPR001712">
    <property type="entry name" value="T3SS_FHIPEP"/>
</dbReference>
<organism evidence="7 8">
    <name type="scientific">OM182 bacterium BACL3 MAG-120507-bin80</name>
    <dbReference type="NCBI Taxonomy" id="1655577"/>
    <lineage>
        <taxon>Bacteria</taxon>
        <taxon>Pseudomonadati</taxon>
        <taxon>Pseudomonadota</taxon>
        <taxon>Gammaproteobacteria</taxon>
        <taxon>OMG group</taxon>
        <taxon>OM182 clade</taxon>
    </lineage>
</organism>
<dbReference type="GO" id="GO:0009306">
    <property type="term" value="P:protein secretion"/>
    <property type="evidence" value="ECO:0007669"/>
    <property type="project" value="InterPro"/>
</dbReference>
<keyword evidence="5" id="KW-1133">Transmembrane helix</keyword>
<dbReference type="Gene3D" id="3.40.50.12790">
    <property type="entry name" value="FHIPEP family, domain 4"/>
    <property type="match status" value="1"/>
</dbReference>
<accession>A0A0R2SER0</accession>
<evidence type="ECO:0000313" key="8">
    <source>
        <dbReference type="Proteomes" id="UP000051934"/>
    </source>
</evidence>
<dbReference type="Gene3D" id="1.10.8.540">
    <property type="entry name" value="FHIPEP family, domain 3"/>
    <property type="match status" value="1"/>
</dbReference>